<dbReference type="InterPro" id="IPR052414">
    <property type="entry name" value="U3_snoRNA-assoc_WDR"/>
</dbReference>
<accession>A0A2G8K549</accession>
<feature type="compositionally biased region" description="Acidic residues" evidence="5">
    <location>
        <begin position="569"/>
        <end position="599"/>
    </location>
</feature>
<keyword evidence="8" id="KW-1185">Reference proteome</keyword>
<dbReference type="PANTHER" id="PTHR44267">
    <property type="entry name" value="WD REPEAT-CONTAINING PROTEIN 43"/>
    <property type="match status" value="1"/>
</dbReference>
<proteinExistence type="inferred from homology"/>
<dbReference type="GO" id="GO:0000462">
    <property type="term" value="P:maturation of SSU-rRNA from tricistronic rRNA transcript (SSU-rRNA, 5.8S rRNA, LSU-rRNA)"/>
    <property type="evidence" value="ECO:0007669"/>
    <property type="project" value="TreeGrafter"/>
</dbReference>
<dbReference type="AlphaFoldDB" id="A0A2G8K549"/>
<evidence type="ECO:0000256" key="5">
    <source>
        <dbReference type="SAM" id="MobiDB-lite"/>
    </source>
</evidence>
<evidence type="ECO:0000256" key="2">
    <source>
        <dbReference type="ARBA" id="ARBA00023242"/>
    </source>
</evidence>
<evidence type="ECO:0000313" key="8">
    <source>
        <dbReference type="Proteomes" id="UP000230750"/>
    </source>
</evidence>
<evidence type="ECO:0000256" key="3">
    <source>
        <dbReference type="ARBA" id="ARBA00038335"/>
    </source>
</evidence>
<dbReference type="EMBL" id="MRZV01000872">
    <property type="protein sequence ID" value="PIK43134.1"/>
    <property type="molecule type" value="Genomic_DNA"/>
</dbReference>
<evidence type="ECO:0000313" key="7">
    <source>
        <dbReference type="EMBL" id="PIK43134.1"/>
    </source>
</evidence>
<dbReference type="InterPro" id="IPR015943">
    <property type="entry name" value="WD40/YVTN_repeat-like_dom_sf"/>
</dbReference>
<protein>
    <submittedName>
        <fullName evidence="7">Putative WD repeat-containing protein 43</fullName>
    </submittedName>
</protein>
<dbReference type="SMART" id="SM00320">
    <property type="entry name" value="WD40"/>
    <property type="match status" value="3"/>
</dbReference>
<evidence type="ECO:0000256" key="1">
    <source>
        <dbReference type="ARBA" id="ARBA00004123"/>
    </source>
</evidence>
<dbReference type="Pfam" id="PF00400">
    <property type="entry name" value="WD40"/>
    <property type="match status" value="1"/>
</dbReference>
<dbReference type="InterPro" id="IPR036322">
    <property type="entry name" value="WD40_repeat_dom_sf"/>
</dbReference>
<dbReference type="Pfam" id="PF04003">
    <property type="entry name" value="Utp12"/>
    <property type="match status" value="1"/>
</dbReference>
<feature type="repeat" description="WD" evidence="4">
    <location>
        <begin position="66"/>
        <end position="107"/>
    </location>
</feature>
<reference evidence="7 8" key="1">
    <citation type="journal article" date="2017" name="PLoS Biol.">
        <title>The sea cucumber genome provides insights into morphological evolution and visceral regeneration.</title>
        <authorList>
            <person name="Zhang X."/>
            <person name="Sun L."/>
            <person name="Yuan J."/>
            <person name="Sun Y."/>
            <person name="Gao Y."/>
            <person name="Zhang L."/>
            <person name="Li S."/>
            <person name="Dai H."/>
            <person name="Hamel J.F."/>
            <person name="Liu C."/>
            <person name="Yu Y."/>
            <person name="Liu S."/>
            <person name="Lin W."/>
            <person name="Guo K."/>
            <person name="Jin S."/>
            <person name="Xu P."/>
            <person name="Storey K.B."/>
            <person name="Huan P."/>
            <person name="Zhang T."/>
            <person name="Zhou Y."/>
            <person name="Zhang J."/>
            <person name="Lin C."/>
            <person name="Li X."/>
            <person name="Xing L."/>
            <person name="Huo D."/>
            <person name="Sun M."/>
            <person name="Wang L."/>
            <person name="Mercier A."/>
            <person name="Li F."/>
            <person name="Yang H."/>
            <person name="Xiang J."/>
        </authorList>
    </citation>
    <scope>NUCLEOTIDE SEQUENCE [LARGE SCALE GENOMIC DNA]</scope>
    <source>
        <strain evidence="7">Shaxun</strain>
        <tissue evidence="7">Muscle</tissue>
    </source>
</reference>
<dbReference type="STRING" id="307972.A0A2G8K549"/>
<keyword evidence="4" id="KW-0853">WD repeat</keyword>
<dbReference type="PROSITE" id="PS50082">
    <property type="entry name" value="WD_REPEATS_2"/>
    <property type="match status" value="1"/>
</dbReference>
<dbReference type="PANTHER" id="PTHR44267:SF1">
    <property type="entry name" value="WD REPEAT-CONTAINING PROTEIN 43"/>
    <property type="match status" value="1"/>
</dbReference>
<sequence>MRGCGVKLKYVMEHSKKRRHSKKAQKEYDVEESQVVDETDLIAMGTIGGNVLLYSMLQGDLKSRLERGHEDTVNDVCWHRLEDTLYSCGDDGNIVEWDLSSNTPKSKWKADKHSVHSLAVCPSSHALLSGGRTIKLWNLKDKEQLQQFSGHASPVTTLLFLHRNLYPKETDSSNDAVKSTQGLHFLSASQNERVINFWQVKSKYKNKTPVASLMLPHEPLHVDISQPGQGEKVIKVAAVTKDGCVQIFSLLLNGHAKEPFQPSQVIQVATPGHKAVTPRRINIIAAQFSKTMQDKLLLGYGSSFKSAFESMALESDQKEVCLIRDDPSMSKPRPDSSGDKVSRPGAAEDATVLTPHSSAPLRPALATDREKSVRSKRKAEKPEVSLEDKLNAISLAQTQSGSGKTEQPNLNSMVTLLTQALQSQDKNLLLKVLTQTKVQLIQRTVHRLPVVLVEPLIQELARRLDQTPESAIVTTIWTKMVLKEKASYLTSCPGLVKMISEIYEKISARTHAGQKLNRLQGKLDLMLSQISSQSTEEDDSYNSALLVYEDDSDEEDNLLDNMPAMTSESEVDWEEEEDDDDDSGDGGEDGSDMEMDDGPPEDKVEQNGKDEDDESSEEESSEDSDDDDEK</sequence>
<feature type="compositionally biased region" description="Basic and acidic residues" evidence="5">
    <location>
        <begin position="324"/>
        <end position="342"/>
    </location>
</feature>
<feature type="region of interest" description="Disordered" evidence="5">
    <location>
        <begin position="566"/>
        <end position="630"/>
    </location>
</feature>
<comment type="subcellular location">
    <subcellularLocation>
        <location evidence="1">Nucleus</location>
    </subcellularLocation>
</comment>
<name>A0A2G8K549_STIJA</name>
<gene>
    <name evidence="7" type="ORF">BSL78_20007</name>
</gene>
<feature type="domain" description="Small-subunit processome Utp12" evidence="6">
    <location>
        <begin position="425"/>
        <end position="527"/>
    </location>
</feature>
<organism evidence="7 8">
    <name type="scientific">Stichopus japonicus</name>
    <name type="common">Sea cucumber</name>
    <dbReference type="NCBI Taxonomy" id="307972"/>
    <lineage>
        <taxon>Eukaryota</taxon>
        <taxon>Metazoa</taxon>
        <taxon>Echinodermata</taxon>
        <taxon>Eleutherozoa</taxon>
        <taxon>Echinozoa</taxon>
        <taxon>Holothuroidea</taxon>
        <taxon>Aspidochirotacea</taxon>
        <taxon>Aspidochirotida</taxon>
        <taxon>Stichopodidae</taxon>
        <taxon>Apostichopus</taxon>
    </lineage>
</organism>
<comment type="caution">
    <text evidence="7">The sequence shown here is derived from an EMBL/GenBank/DDBJ whole genome shotgun (WGS) entry which is preliminary data.</text>
</comment>
<feature type="compositionally biased region" description="Basic and acidic residues" evidence="5">
    <location>
        <begin position="600"/>
        <end position="609"/>
    </location>
</feature>
<dbReference type="GO" id="GO:0005730">
    <property type="term" value="C:nucleolus"/>
    <property type="evidence" value="ECO:0007669"/>
    <property type="project" value="TreeGrafter"/>
</dbReference>
<dbReference type="Gene3D" id="2.130.10.10">
    <property type="entry name" value="YVTN repeat-like/Quinoprotein amine dehydrogenase"/>
    <property type="match status" value="1"/>
</dbReference>
<dbReference type="InterPro" id="IPR001680">
    <property type="entry name" value="WD40_rpt"/>
</dbReference>
<evidence type="ECO:0000259" key="6">
    <source>
        <dbReference type="Pfam" id="PF04003"/>
    </source>
</evidence>
<feature type="compositionally biased region" description="Acidic residues" evidence="5">
    <location>
        <begin position="610"/>
        <end position="630"/>
    </location>
</feature>
<evidence type="ECO:0000256" key="4">
    <source>
        <dbReference type="PROSITE-ProRule" id="PRU00221"/>
    </source>
</evidence>
<dbReference type="PROSITE" id="PS50294">
    <property type="entry name" value="WD_REPEATS_REGION"/>
    <property type="match status" value="1"/>
</dbReference>
<dbReference type="InterPro" id="IPR007148">
    <property type="entry name" value="SSU_processome_Utp12"/>
</dbReference>
<feature type="region of interest" description="Disordered" evidence="5">
    <location>
        <begin position="324"/>
        <end position="385"/>
    </location>
</feature>
<dbReference type="Proteomes" id="UP000230750">
    <property type="component" value="Unassembled WGS sequence"/>
</dbReference>
<comment type="similarity">
    <text evidence="3">Belongs to the UTP5 family.</text>
</comment>
<dbReference type="OrthoDB" id="30195at2759"/>
<dbReference type="SUPFAM" id="SSF50978">
    <property type="entry name" value="WD40 repeat-like"/>
    <property type="match status" value="1"/>
</dbReference>
<keyword evidence="2" id="KW-0539">Nucleus</keyword>